<proteinExistence type="predicted"/>
<gene>
    <name evidence="1" type="ORF">PUV54_16575</name>
</gene>
<dbReference type="RefSeq" id="WP_274493455.1">
    <property type="nucleotide sequence ID" value="NZ_CP118166.1"/>
</dbReference>
<reference evidence="1" key="1">
    <citation type="submission" date="2023-02" db="EMBL/GenBank/DDBJ databases">
        <title>Genome sequence of Hyphococcus flavus.</title>
        <authorList>
            <person name="Rong J.-C."/>
            <person name="Zhao Q."/>
            <person name="Yi M."/>
            <person name="Wu J.-Y."/>
        </authorList>
    </citation>
    <scope>NUCLEOTIDE SEQUENCE</scope>
    <source>
        <strain evidence="1">MCCC 1K03223</strain>
    </source>
</reference>
<evidence type="ECO:0000313" key="2">
    <source>
        <dbReference type="Proteomes" id="UP001214043"/>
    </source>
</evidence>
<name>A0AAE9ZBH2_9PROT</name>
<keyword evidence="2" id="KW-1185">Reference proteome</keyword>
<dbReference type="AlphaFoldDB" id="A0AAE9ZBH2"/>
<organism evidence="1 2">
    <name type="scientific">Hyphococcus flavus</name>
    <dbReference type="NCBI Taxonomy" id="1866326"/>
    <lineage>
        <taxon>Bacteria</taxon>
        <taxon>Pseudomonadati</taxon>
        <taxon>Pseudomonadota</taxon>
        <taxon>Alphaproteobacteria</taxon>
        <taxon>Parvularculales</taxon>
        <taxon>Parvularculaceae</taxon>
        <taxon>Hyphococcus</taxon>
    </lineage>
</organism>
<evidence type="ECO:0008006" key="3">
    <source>
        <dbReference type="Google" id="ProtNLM"/>
    </source>
</evidence>
<dbReference type="EMBL" id="CP118166">
    <property type="protein sequence ID" value="WDI31568.1"/>
    <property type="molecule type" value="Genomic_DNA"/>
</dbReference>
<dbReference type="KEGG" id="hfl:PUV54_16575"/>
<sequence>MLSKPFARDVAVTAMSEPKSEAGPMTDWTRIVWEQSRSQHGARIMLLWLAFNADENGYYERTISDLARELKIQRRCVQRSLDQLLYYKEVKYNQHRSNRSGRLLRRFEILLRPEAVAKAA</sequence>
<accession>A0AAE9ZBH2</accession>
<dbReference type="Proteomes" id="UP001214043">
    <property type="component" value="Chromosome"/>
</dbReference>
<evidence type="ECO:0000313" key="1">
    <source>
        <dbReference type="EMBL" id="WDI31568.1"/>
    </source>
</evidence>
<protein>
    <recommendedName>
        <fullName evidence="3">Helix-turn-helix domain-containing protein</fullName>
    </recommendedName>
</protein>